<feature type="chain" id="PRO_5016801942" evidence="5">
    <location>
        <begin position="25"/>
        <end position="264"/>
    </location>
</feature>
<evidence type="ECO:0000256" key="4">
    <source>
        <dbReference type="RuleBase" id="RU003744"/>
    </source>
</evidence>
<accession>A0A369TFE4</accession>
<dbReference type="SUPFAM" id="SSF53850">
    <property type="entry name" value="Periplasmic binding protein-like II"/>
    <property type="match status" value="1"/>
</dbReference>
<proteinExistence type="inferred from homology"/>
<organism evidence="7 8">
    <name type="scientific">Ferruginivarius sediminum</name>
    <dbReference type="NCBI Taxonomy" id="2661937"/>
    <lineage>
        <taxon>Bacteria</taxon>
        <taxon>Pseudomonadati</taxon>
        <taxon>Pseudomonadota</taxon>
        <taxon>Alphaproteobacteria</taxon>
        <taxon>Rhodospirillales</taxon>
        <taxon>Rhodospirillaceae</taxon>
        <taxon>Ferruginivarius</taxon>
    </lineage>
</organism>
<dbReference type="PROSITE" id="PS01039">
    <property type="entry name" value="SBP_BACTERIAL_3"/>
    <property type="match status" value="1"/>
</dbReference>
<evidence type="ECO:0000259" key="6">
    <source>
        <dbReference type="SMART" id="SM00062"/>
    </source>
</evidence>
<sequence>MKKQFMTAMLAAATLSFTATASMAAIEGCPDSIVVGTEGAYPPFNYIDEGGNLKGFDVDIANALCDEIGAECTFQTQDWAGIIPGLLANKYDAIIASMSITAEREEKVDFTKKYYQSPARFAGPKGMDVEISEDGLDGMIVGTQRATVSENFLRDNFGDVIDIKTYDTQEEASLDLISGRLDLVFADAIKLQEGFLASDDGESYEFKGPSFSDPEWFGEGIGIAVRPGEDTLRQCFNEAIDNILADGTYERISNEHFGMNIYGE</sequence>
<dbReference type="InterPro" id="IPR018313">
    <property type="entry name" value="SBP_3_CS"/>
</dbReference>
<comment type="caution">
    <text evidence="7">The sequence shown here is derived from an EMBL/GenBank/DDBJ whole genome shotgun (WGS) entry which is preliminary data.</text>
</comment>
<evidence type="ECO:0000313" key="8">
    <source>
        <dbReference type="Proteomes" id="UP000253941"/>
    </source>
</evidence>
<dbReference type="Proteomes" id="UP000253941">
    <property type="component" value="Unassembled WGS sequence"/>
</dbReference>
<protein>
    <submittedName>
        <fullName evidence="7">ABC transporter substrate-binding protein</fullName>
    </submittedName>
</protein>
<evidence type="ECO:0000313" key="7">
    <source>
        <dbReference type="EMBL" id="RDD63314.1"/>
    </source>
</evidence>
<keyword evidence="3 5" id="KW-0732">Signal</keyword>
<feature type="signal peptide" evidence="5">
    <location>
        <begin position="1"/>
        <end position="24"/>
    </location>
</feature>
<dbReference type="PANTHER" id="PTHR35936:SF17">
    <property type="entry name" value="ARGININE-BINDING EXTRACELLULAR PROTEIN ARTP"/>
    <property type="match status" value="1"/>
</dbReference>
<dbReference type="GO" id="GO:0030313">
    <property type="term" value="C:cell envelope"/>
    <property type="evidence" value="ECO:0007669"/>
    <property type="project" value="UniProtKB-SubCell"/>
</dbReference>
<evidence type="ECO:0000256" key="2">
    <source>
        <dbReference type="ARBA" id="ARBA00010333"/>
    </source>
</evidence>
<dbReference type="PANTHER" id="PTHR35936">
    <property type="entry name" value="MEMBRANE-BOUND LYTIC MUREIN TRANSGLYCOSYLASE F"/>
    <property type="match status" value="1"/>
</dbReference>
<dbReference type="InterPro" id="IPR001638">
    <property type="entry name" value="Solute-binding_3/MltF_N"/>
</dbReference>
<comment type="subcellular location">
    <subcellularLocation>
        <location evidence="1">Cell envelope</location>
    </subcellularLocation>
</comment>
<dbReference type="RefSeq" id="WP_114580570.1">
    <property type="nucleotide sequence ID" value="NZ_QPMH01000002.1"/>
</dbReference>
<dbReference type="Pfam" id="PF00497">
    <property type="entry name" value="SBP_bac_3"/>
    <property type="match status" value="1"/>
</dbReference>
<evidence type="ECO:0000256" key="5">
    <source>
        <dbReference type="SAM" id="SignalP"/>
    </source>
</evidence>
<name>A0A369TFE4_9PROT</name>
<evidence type="ECO:0000256" key="1">
    <source>
        <dbReference type="ARBA" id="ARBA00004196"/>
    </source>
</evidence>
<comment type="similarity">
    <text evidence="2 4">Belongs to the bacterial solute-binding protein 3 family.</text>
</comment>
<feature type="domain" description="Solute-binding protein family 3/N-terminal" evidence="6">
    <location>
        <begin position="32"/>
        <end position="260"/>
    </location>
</feature>
<reference evidence="7 8" key="1">
    <citation type="submission" date="2018-07" db="EMBL/GenBank/DDBJ databases">
        <title>Venubactetium sediminum gen. nov., sp. nov., isolated from a marine solar saltern.</title>
        <authorList>
            <person name="Wang S."/>
        </authorList>
    </citation>
    <scope>NUCLEOTIDE SEQUENCE [LARGE SCALE GENOMIC DNA]</scope>
    <source>
        <strain evidence="7 8">WD2A32</strain>
    </source>
</reference>
<dbReference type="SMART" id="SM00062">
    <property type="entry name" value="PBPb"/>
    <property type="match status" value="1"/>
</dbReference>
<evidence type="ECO:0000256" key="3">
    <source>
        <dbReference type="ARBA" id="ARBA00022729"/>
    </source>
</evidence>
<keyword evidence="8" id="KW-1185">Reference proteome</keyword>
<dbReference type="Gene3D" id="3.40.190.10">
    <property type="entry name" value="Periplasmic binding protein-like II"/>
    <property type="match status" value="2"/>
</dbReference>
<dbReference type="AlphaFoldDB" id="A0A369TFE4"/>
<dbReference type="EMBL" id="QPMH01000002">
    <property type="protein sequence ID" value="RDD63314.1"/>
    <property type="molecule type" value="Genomic_DNA"/>
</dbReference>
<gene>
    <name evidence="7" type="ORF">DRB17_02355</name>
</gene>